<evidence type="ECO:0000256" key="1">
    <source>
        <dbReference type="SAM" id="SignalP"/>
    </source>
</evidence>
<evidence type="ECO:0000313" key="2">
    <source>
        <dbReference type="Proteomes" id="UP000515153"/>
    </source>
</evidence>
<dbReference type="Proteomes" id="UP000515153">
    <property type="component" value="Unplaced"/>
</dbReference>
<keyword evidence="2" id="KW-1185">Reference proteome</keyword>
<name>A0A6P8B1T5_PYRGI</name>
<dbReference type="KEGG" id="pgri:PgNI_07235"/>
<feature type="chain" id="PRO_5027966897" evidence="1">
    <location>
        <begin position="18"/>
        <end position="87"/>
    </location>
</feature>
<accession>A0A6P8B1T5</accession>
<reference evidence="3" key="2">
    <citation type="submission" date="2019-10" db="EMBL/GenBank/DDBJ databases">
        <authorList>
            <consortium name="NCBI Genome Project"/>
        </authorList>
    </citation>
    <scope>NUCLEOTIDE SEQUENCE</scope>
    <source>
        <strain evidence="3">NI907</strain>
    </source>
</reference>
<proteinExistence type="predicted"/>
<dbReference type="RefSeq" id="XP_030980999.1">
    <property type="nucleotide sequence ID" value="XM_031127250.1"/>
</dbReference>
<keyword evidence="1" id="KW-0732">Signal</keyword>
<reference evidence="3" key="3">
    <citation type="submission" date="2025-08" db="UniProtKB">
        <authorList>
            <consortium name="RefSeq"/>
        </authorList>
    </citation>
    <scope>IDENTIFICATION</scope>
    <source>
        <strain evidence="3">NI907</strain>
    </source>
</reference>
<reference evidence="3" key="1">
    <citation type="journal article" date="2019" name="Mol. Biol. Evol.">
        <title>Blast fungal genomes show frequent chromosomal changes, gene gains and losses, and effector gene turnover.</title>
        <authorList>
            <person name="Gomez Luciano L.B."/>
            <person name="Jason Tsai I."/>
            <person name="Chuma I."/>
            <person name="Tosa Y."/>
            <person name="Chen Y.H."/>
            <person name="Li J.Y."/>
            <person name="Li M.Y."/>
            <person name="Jade Lu M.Y."/>
            <person name="Nakayashiki H."/>
            <person name="Li W.H."/>
        </authorList>
    </citation>
    <scope>NUCLEOTIDE SEQUENCE</scope>
    <source>
        <strain evidence="3">NI907</strain>
    </source>
</reference>
<dbReference type="AlphaFoldDB" id="A0A6P8B1T5"/>
<dbReference type="GeneID" id="41962159"/>
<evidence type="ECO:0000313" key="3">
    <source>
        <dbReference type="RefSeq" id="XP_030980999.1"/>
    </source>
</evidence>
<gene>
    <name evidence="3" type="ORF">PgNI_07235</name>
</gene>
<protein>
    <submittedName>
        <fullName evidence="3">Uncharacterized protein</fullName>
    </submittedName>
</protein>
<feature type="signal peptide" evidence="1">
    <location>
        <begin position="1"/>
        <end position="17"/>
    </location>
</feature>
<organism evidence="2 3">
    <name type="scientific">Pyricularia grisea</name>
    <name type="common">Crabgrass-specific blast fungus</name>
    <name type="synonym">Magnaporthe grisea</name>
    <dbReference type="NCBI Taxonomy" id="148305"/>
    <lineage>
        <taxon>Eukaryota</taxon>
        <taxon>Fungi</taxon>
        <taxon>Dikarya</taxon>
        <taxon>Ascomycota</taxon>
        <taxon>Pezizomycotina</taxon>
        <taxon>Sordariomycetes</taxon>
        <taxon>Sordariomycetidae</taxon>
        <taxon>Magnaporthales</taxon>
        <taxon>Pyriculariaceae</taxon>
        <taxon>Pyricularia</taxon>
    </lineage>
</organism>
<dbReference type="OrthoDB" id="5183029at2759"/>
<sequence>MLFKTFLIGFLAPVALGLAVPAKRGDDHVNLPNVDLNRLDAPIIDEHVNLPNVDLNRLDAPIIDEHVNLPNVDLNRLDAPILEDESY</sequence>